<feature type="transmembrane region" description="Helical" evidence="10">
    <location>
        <begin position="6"/>
        <end position="26"/>
    </location>
</feature>
<evidence type="ECO:0000256" key="6">
    <source>
        <dbReference type="ARBA" id="ARBA00022989"/>
    </source>
</evidence>
<keyword evidence="9" id="KW-0511">Multifunctional enzyme</keyword>
<evidence type="ECO:0000256" key="8">
    <source>
        <dbReference type="RuleBase" id="RU003793"/>
    </source>
</evidence>
<keyword evidence="14" id="KW-1185">Reference proteome</keyword>
<evidence type="ECO:0000259" key="12">
    <source>
        <dbReference type="Pfam" id="PF06750"/>
    </source>
</evidence>
<feature type="domain" description="Prepilin type IV endopeptidase peptidase" evidence="11">
    <location>
        <begin position="130"/>
        <end position="239"/>
    </location>
</feature>
<dbReference type="Proteomes" id="UP000014012">
    <property type="component" value="Unassembled WGS sequence"/>
</dbReference>
<dbReference type="PRINTS" id="PR00864">
    <property type="entry name" value="PREPILNPTASE"/>
</dbReference>
<comment type="function">
    <text evidence="9">Plays an essential role in type IV pili and type II pseudopili formation by proteolytically removing the leader sequence from substrate proteins and subsequently monomethylating the alpha-amino group of the newly exposed N-terminal phenylalanine.</text>
</comment>
<keyword evidence="5 9" id="KW-0812">Transmembrane</keyword>
<feature type="transmembrane region" description="Helical" evidence="10">
    <location>
        <begin position="209"/>
        <end position="240"/>
    </location>
</feature>
<comment type="caution">
    <text evidence="13">The sequence shown here is derived from an EMBL/GenBank/DDBJ whole genome shotgun (WGS) entry which is preliminary data.</text>
</comment>
<reference evidence="13 14" key="1">
    <citation type="journal article" date="2013" name="Genome Announc.">
        <title>Genome Sequence of Plesiomonas shigelloides Strain 302-73 (Serotype O1).</title>
        <authorList>
            <person name="Pique N."/>
            <person name="Aquilini E."/>
            <person name="Alioto T."/>
            <person name="Minana-Galbis D."/>
            <person name="Tomas J.M."/>
        </authorList>
    </citation>
    <scope>NUCLEOTIDE SEQUENCE [LARGE SCALE GENOMIC DNA]</scope>
    <source>
        <strain evidence="13 14">302-73</strain>
    </source>
</reference>
<dbReference type="PATRIC" id="fig|1315976.3.peg.961"/>
<dbReference type="InterPro" id="IPR014032">
    <property type="entry name" value="Peptidase_A24A_bac"/>
</dbReference>
<dbReference type="EC" id="3.4.23.43" evidence="9"/>
<evidence type="ECO:0000256" key="10">
    <source>
        <dbReference type="SAM" id="Phobius"/>
    </source>
</evidence>
<dbReference type="GO" id="GO:0004190">
    <property type="term" value="F:aspartic-type endopeptidase activity"/>
    <property type="evidence" value="ECO:0007669"/>
    <property type="project" value="UniProtKB-EC"/>
</dbReference>
<dbReference type="EMBL" id="AQQO01000032">
    <property type="protein sequence ID" value="EON89514.1"/>
    <property type="molecule type" value="Genomic_DNA"/>
</dbReference>
<evidence type="ECO:0000313" key="14">
    <source>
        <dbReference type="Proteomes" id="UP000014012"/>
    </source>
</evidence>
<dbReference type="GO" id="GO:0032259">
    <property type="term" value="P:methylation"/>
    <property type="evidence" value="ECO:0007669"/>
    <property type="project" value="UniProtKB-KW"/>
</dbReference>
<evidence type="ECO:0000313" key="13">
    <source>
        <dbReference type="EMBL" id="EON89514.1"/>
    </source>
</evidence>
<evidence type="ECO:0000256" key="3">
    <source>
        <dbReference type="ARBA" id="ARBA00022475"/>
    </source>
</evidence>
<comment type="similarity">
    <text evidence="2 8">Belongs to the peptidase A24 family.</text>
</comment>
<comment type="catalytic activity">
    <reaction evidence="9">
        <text>Typically cleaves a -Gly-|-Phe- bond to release an N-terminal, basic peptide of 5-8 residues from type IV prepilin, and then N-methylates the new N-terminal amino group, the methyl donor being S-adenosyl-L-methionine.</text>
        <dbReference type="EC" id="3.4.23.43"/>
    </reaction>
</comment>
<evidence type="ECO:0000256" key="7">
    <source>
        <dbReference type="ARBA" id="ARBA00023136"/>
    </source>
</evidence>
<keyword evidence="4" id="KW-0997">Cell inner membrane</keyword>
<dbReference type="PANTHER" id="PTHR30487:SF0">
    <property type="entry name" value="PREPILIN LEADER PEPTIDASE_N-METHYLTRANSFERASE-RELATED"/>
    <property type="match status" value="1"/>
</dbReference>
<evidence type="ECO:0000256" key="4">
    <source>
        <dbReference type="ARBA" id="ARBA00022519"/>
    </source>
</evidence>
<evidence type="ECO:0000256" key="1">
    <source>
        <dbReference type="ARBA" id="ARBA00004429"/>
    </source>
</evidence>
<keyword evidence="6 10" id="KW-1133">Transmembrane helix</keyword>
<keyword evidence="9" id="KW-0808">Transferase</keyword>
<dbReference type="InterPro" id="IPR050882">
    <property type="entry name" value="Prepilin_peptidase/N-MTase"/>
</dbReference>
<protein>
    <recommendedName>
        <fullName evidence="9">Prepilin leader peptidase/N-methyltransferase</fullName>
        <ecNumber evidence="9">2.1.1.-</ecNumber>
        <ecNumber evidence="9">3.4.23.43</ecNumber>
    </recommendedName>
</protein>
<gene>
    <name evidence="13" type="ORF">PLESHI_04907</name>
</gene>
<keyword evidence="7 10" id="KW-0472">Membrane</keyword>
<feature type="transmembrane region" description="Helical" evidence="10">
    <location>
        <begin position="101"/>
        <end position="118"/>
    </location>
</feature>
<dbReference type="InterPro" id="IPR010627">
    <property type="entry name" value="Prepilin_pept_A24_N"/>
</dbReference>
<dbReference type="GO" id="GO:0008168">
    <property type="term" value="F:methyltransferase activity"/>
    <property type="evidence" value="ECO:0007669"/>
    <property type="project" value="UniProtKB-KW"/>
</dbReference>
<dbReference type="HOGENOM" id="CLU_057101_0_0_6"/>
<dbReference type="Gene3D" id="1.20.120.1220">
    <property type="match status" value="1"/>
</dbReference>
<evidence type="ECO:0000256" key="5">
    <source>
        <dbReference type="ARBA" id="ARBA00022692"/>
    </source>
</evidence>
<dbReference type="Pfam" id="PF06750">
    <property type="entry name" value="A24_N_bact"/>
    <property type="match status" value="1"/>
</dbReference>
<evidence type="ECO:0000259" key="11">
    <source>
        <dbReference type="Pfam" id="PF01478"/>
    </source>
</evidence>
<feature type="transmembrane region" description="Helical" evidence="10">
    <location>
        <begin position="155"/>
        <end position="171"/>
    </location>
</feature>
<dbReference type="Pfam" id="PF01478">
    <property type="entry name" value="Peptidase_A24"/>
    <property type="match status" value="1"/>
</dbReference>
<feature type="transmembrane region" description="Helical" evidence="10">
    <location>
        <begin position="177"/>
        <end position="197"/>
    </location>
</feature>
<evidence type="ECO:0000256" key="2">
    <source>
        <dbReference type="ARBA" id="ARBA00005801"/>
    </source>
</evidence>
<dbReference type="GO" id="GO:0006465">
    <property type="term" value="P:signal peptide processing"/>
    <property type="evidence" value="ECO:0007669"/>
    <property type="project" value="TreeGrafter"/>
</dbReference>
<keyword evidence="9" id="KW-0378">Hydrolase</keyword>
<organism evidence="13 14">
    <name type="scientific">Plesiomonas shigelloides 302-73</name>
    <dbReference type="NCBI Taxonomy" id="1315976"/>
    <lineage>
        <taxon>Bacteria</taxon>
        <taxon>Pseudomonadati</taxon>
        <taxon>Pseudomonadota</taxon>
        <taxon>Gammaproteobacteria</taxon>
        <taxon>Enterobacterales</taxon>
        <taxon>Enterobacteriaceae</taxon>
        <taxon>Plesiomonas</taxon>
    </lineage>
</organism>
<keyword evidence="3" id="KW-1003">Cell membrane</keyword>
<dbReference type="RefSeq" id="WP_010862606.1">
    <property type="nucleotide sequence ID" value="NZ_KB944507.1"/>
</dbReference>
<accession>R8AT50</accession>
<feature type="transmembrane region" description="Helical" evidence="10">
    <location>
        <begin position="252"/>
        <end position="275"/>
    </location>
</feature>
<proteinExistence type="inferred from homology"/>
<sequence>MDGTLLIAFAALFGLLIGSFLNVVIYRYPLMLERRWHLECAEQFPELTPPADAPRFDLILPGSHCPHCQHPVRWFDNLPVLSWLVLRGRCRHCQAPISKRYPAIELLTALVFALPVALWGLQIWSVACALFGAVLITASMIDLDRMWLPDSLTQPLLWAGLLLAWGGYSPLSLHEAVLGAAVGYLSLWSLFWMFKLLTGKEGMGRGDFVLMAALCAWSGPTQLLLIALLASVCGLLYAVIARKTQQAIPFGPWLALGGWISLLFSDTIYAHYFALMGY</sequence>
<name>R8AT50_PLESH</name>
<dbReference type="GO" id="GO:0005886">
    <property type="term" value="C:plasma membrane"/>
    <property type="evidence" value="ECO:0007669"/>
    <property type="project" value="UniProtKB-SubCell"/>
</dbReference>
<dbReference type="STRING" id="703.SAMEA2665130_00402"/>
<dbReference type="EC" id="2.1.1.-" evidence="9"/>
<keyword evidence="9" id="KW-0489">Methyltransferase</keyword>
<comment type="subcellular location">
    <subcellularLocation>
        <location evidence="1">Cell inner membrane</location>
        <topology evidence="1">Multi-pass membrane protein</topology>
    </subcellularLocation>
    <subcellularLocation>
        <location evidence="9">Cell membrane</location>
        <topology evidence="9">Multi-pass membrane protein</topology>
    </subcellularLocation>
</comment>
<keyword evidence="9" id="KW-0645">Protease</keyword>
<dbReference type="InterPro" id="IPR000045">
    <property type="entry name" value="Prepilin_IV_endopep_pep"/>
</dbReference>
<dbReference type="PANTHER" id="PTHR30487">
    <property type="entry name" value="TYPE 4 PREPILIN-LIKE PROTEINS LEADER PEPTIDE-PROCESSING ENZYME"/>
    <property type="match status" value="1"/>
</dbReference>
<evidence type="ECO:0000256" key="9">
    <source>
        <dbReference type="RuleBase" id="RU003794"/>
    </source>
</evidence>
<dbReference type="AlphaFoldDB" id="R8AT50"/>
<dbReference type="MEROPS" id="A24.A01"/>
<feature type="domain" description="Prepilin peptidase A24 N-terminal" evidence="12">
    <location>
        <begin position="12"/>
        <end position="115"/>
    </location>
</feature>